<dbReference type="EMBL" id="SGXE01000002">
    <property type="protein sequence ID" value="RZS93905.1"/>
    <property type="molecule type" value="Genomic_DNA"/>
</dbReference>
<dbReference type="Proteomes" id="UP000292262">
    <property type="component" value="Unassembled WGS sequence"/>
</dbReference>
<protein>
    <submittedName>
        <fullName evidence="4">O-succinylbenzoic acid--CoA ligase</fullName>
    </submittedName>
</protein>
<dbReference type="Gene3D" id="3.40.50.12780">
    <property type="entry name" value="N-terminal domain of ligase-like"/>
    <property type="match status" value="1"/>
</dbReference>
<comment type="similarity">
    <text evidence="1">Belongs to the ATP-dependent AMP-binding enzyme family.</text>
</comment>
<evidence type="ECO:0000259" key="3">
    <source>
        <dbReference type="Pfam" id="PF00501"/>
    </source>
</evidence>
<dbReference type="GO" id="GO:0031956">
    <property type="term" value="F:medium-chain fatty acid-CoA ligase activity"/>
    <property type="evidence" value="ECO:0007669"/>
    <property type="project" value="TreeGrafter"/>
</dbReference>
<evidence type="ECO:0000313" key="4">
    <source>
        <dbReference type="EMBL" id="RZS93905.1"/>
    </source>
</evidence>
<dbReference type="GO" id="GO:0006631">
    <property type="term" value="P:fatty acid metabolic process"/>
    <property type="evidence" value="ECO:0007669"/>
    <property type="project" value="TreeGrafter"/>
</dbReference>
<reference evidence="4 5" key="1">
    <citation type="submission" date="2019-02" db="EMBL/GenBank/DDBJ databases">
        <title>Genomic Encyclopedia of Type Strains, Phase IV (KMG-IV): sequencing the most valuable type-strain genomes for metagenomic binning, comparative biology and taxonomic classification.</title>
        <authorList>
            <person name="Goeker M."/>
        </authorList>
    </citation>
    <scope>NUCLEOTIDE SEQUENCE [LARGE SCALE GENOMIC DNA]</scope>
    <source>
        <strain evidence="4 5">DSM 17196</strain>
    </source>
</reference>
<dbReference type="OrthoDB" id="8870348at2"/>
<dbReference type="InterPro" id="IPR042099">
    <property type="entry name" value="ANL_N_sf"/>
</dbReference>
<dbReference type="Pfam" id="PF00501">
    <property type="entry name" value="AMP-binding"/>
    <property type="match status" value="1"/>
</dbReference>
<dbReference type="PANTHER" id="PTHR43201">
    <property type="entry name" value="ACYL-COA SYNTHETASE"/>
    <property type="match status" value="1"/>
</dbReference>
<evidence type="ECO:0000256" key="2">
    <source>
        <dbReference type="ARBA" id="ARBA00022598"/>
    </source>
</evidence>
<sequence length="365" mass="41665">MSIVDTPIQQYIHHKFTLNGRSFTSASLQAYVTDLKQVGEPYEQDVAEFILEWLDDKEYVVAKTSGSTGDPKKIEILKKHMIHSARATGRFFKVEEGTSALLCLSATYIAGKMMLVRAMTLGWKLDLAPPKTNPLDNVYKQYDFCALVPLQLDNSLNRLHLIKKLIVGGGVISENLKQLVQGIATKVYETYGMTETVSHIAARRINPKKKEVKKYFKALPNITLSVDDRNCLRIKAPELAKHPIQTNDVVELKTYKKFLWKGRYDNVVNSGGVKLFPETIESKLQLLIPHRFFITSQPDDSLGERLILIIECDYDPEIKKELQKAIRKEDSLAKYEVPKEIYFLPQFIETPTGKIQRTKTLEFIN</sequence>
<keyword evidence="5" id="KW-1185">Reference proteome</keyword>
<keyword evidence="2 4" id="KW-0436">Ligase</keyword>
<dbReference type="InterPro" id="IPR000873">
    <property type="entry name" value="AMP-dep_synth/lig_dom"/>
</dbReference>
<accession>A0A4Q7P2B7</accession>
<organism evidence="4 5">
    <name type="scientific">Aquimarina brevivitae</name>
    <dbReference type="NCBI Taxonomy" id="323412"/>
    <lineage>
        <taxon>Bacteria</taxon>
        <taxon>Pseudomonadati</taxon>
        <taxon>Bacteroidota</taxon>
        <taxon>Flavobacteriia</taxon>
        <taxon>Flavobacteriales</taxon>
        <taxon>Flavobacteriaceae</taxon>
        <taxon>Aquimarina</taxon>
    </lineage>
</organism>
<feature type="domain" description="AMP-dependent synthetase/ligase" evidence="3">
    <location>
        <begin position="62"/>
        <end position="230"/>
    </location>
</feature>
<dbReference type="SUPFAM" id="SSF56801">
    <property type="entry name" value="Acetyl-CoA synthetase-like"/>
    <property type="match status" value="1"/>
</dbReference>
<name>A0A4Q7P2B7_9FLAO</name>
<gene>
    <name evidence="4" type="ORF">EV197_2486</name>
</gene>
<comment type="caution">
    <text evidence="4">The sequence shown here is derived from an EMBL/GenBank/DDBJ whole genome shotgun (WGS) entry which is preliminary data.</text>
</comment>
<dbReference type="AlphaFoldDB" id="A0A4Q7P2B7"/>
<dbReference type="InterPro" id="IPR045851">
    <property type="entry name" value="AMP-bd_C_sf"/>
</dbReference>
<dbReference type="Gene3D" id="3.30.300.30">
    <property type="match status" value="1"/>
</dbReference>
<dbReference type="RefSeq" id="WP_130287008.1">
    <property type="nucleotide sequence ID" value="NZ_SGXE01000002.1"/>
</dbReference>
<evidence type="ECO:0000256" key="1">
    <source>
        <dbReference type="ARBA" id="ARBA00006432"/>
    </source>
</evidence>
<proteinExistence type="inferred from homology"/>
<evidence type="ECO:0000313" key="5">
    <source>
        <dbReference type="Proteomes" id="UP000292262"/>
    </source>
</evidence>
<dbReference type="PANTHER" id="PTHR43201:SF5">
    <property type="entry name" value="MEDIUM-CHAIN ACYL-COA LIGASE ACSF2, MITOCHONDRIAL"/>
    <property type="match status" value="1"/>
</dbReference>